<reference evidence="3 4" key="1">
    <citation type="submission" date="2023-03" db="EMBL/GenBank/DDBJ databases">
        <title>Mating type loci evolution in Malassezia.</title>
        <authorList>
            <person name="Coelho M.A."/>
        </authorList>
    </citation>
    <scope>NUCLEOTIDE SEQUENCE [LARGE SCALE GENOMIC DNA]</scope>
    <source>
        <strain evidence="3 4">CBS 9725</strain>
    </source>
</reference>
<dbReference type="AlphaFoldDB" id="A0AAJ5YT78"/>
<dbReference type="InterPro" id="IPR051330">
    <property type="entry name" value="Phosphatase_reg/MetRdx"/>
</dbReference>
<dbReference type="EMBL" id="CP119943">
    <property type="protein sequence ID" value="WFC98346.1"/>
    <property type="molecule type" value="Genomic_DNA"/>
</dbReference>
<gene>
    <name evidence="3" type="primary">TIP41</name>
    <name evidence="3" type="ORF">MYAM1_001072</name>
</gene>
<protein>
    <submittedName>
        <fullName evidence="3">Tap42 interacting protein</fullName>
    </submittedName>
</protein>
<dbReference type="GO" id="GO:0005829">
    <property type="term" value="C:cytosol"/>
    <property type="evidence" value="ECO:0007669"/>
    <property type="project" value="TreeGrafter"/>
</dbReference>
<evidence type="ECO:0000313" key="3">
    <source>
        <dbReference type="EMBL" id="WFC98346.1"/>
    </source>
</evidence>
<dbReference type="Proteomes" id="UP001219567">
    <property type="component" value="Chromosome 1"/>
</dbReference>
<proteinExistence type="inferred from homology"/>
<dbReference type="PANTHER" id="PTHR21021:SF16">
    <property type="entry name" value="TIP41-LIKE PROTEIN"/>
    <property type="match status" value="1"/>
</dbReference>
<organism evidence="3 4">
    <name type="scientific">Malassezia yamatoensis</name>
    <dbReference type="NCBI Taxonomy" id="253288"/>
    <lineage>
        <taxon>Eukaryota</taxon>
        <taxon>Fungi</taxon>
        <taxon>Dikarya</taxon>
        <taxon>Basidiomycota</taxon>
        <taxon>Ustilaginomycotina</taxon>
        <taxon>Malasseziomycetes</taxon>
        <taxon>Malasseziales</taxon>
        <taxon>Malasseziaceae</taxon>
        <taxon>Malassezia</taxon>
    </lineage>
</organism>
<name>A0AAJ5YT78_9BASI</name>
<dbReference type="InterPro" id="IPR007303">
    <property type="entry name" value="TIP41-like"/>
</dbReference>
<feature type="region of interest" description="Disordered" evidence="2">
    <location>
        <begin position="1"/>
        <end position="36"/>
    </location>
</feature>
<feature type="compositionally biased region" description="Polar residues" evidence="2">
    <location>
        <begin position="26"/>
        <end position="36"/>
    </location>
</feature>
<dbReference type="Pfam" id="PF04176">
    <property type="entry name" value="TIP41"/>
    <property type="match status" value="1"/>
</dbReference>
<evidence type="ECO:0000256" key="1">
    <source>
        <dbReference type="ARBA" id="ARBA00006658"/>
    </source>
</evidence>
<accession>A0AAJ5YT78</accession>
<sequence length="270" mass="29903">MDDSMSKKSQYRIFESTRSLSDEEVTQTSETTTASPSDRVLERGIHIGDWTIVVLHGSIANAAEVDQISSRLGIAPPEMPFPRNALVLKHKPSGFTYCFDGTRALESVDGVNAAVRRRGIDCGVEAELVNPKERQRSRSESCGIQVAYAQEWGKSRQQYQTEASAATAQQSSSSSKITTAKQYDWTYSSTWPGMPGSDEPPSLQVTEREQSKGWENIFRLATDPARDRIPVERLGPGSGEPILFYDDVMLYEDELGDNGSSMLNVKVVRI</sequence>
<dbReference type="PANTHER" id="PTHR21021">
    <property type="entry name" value="GAF/PUTATIVE CYTOSKELETAL PROTEIN"/>
    <property type="match status" value="1"/>
</dbReference>
<evidence type="ECO:0000256" key="2">
    <source>
        <dbReference type="SAM" id="MobiDB-lite"/>
    </source>
</evidence>
<evidence type="ECO:0000313" key="4">
    <source>
        <dbReference type="Proteomes" id="UP001219567"/>
    </source>
</evidence>
<comment type="similarity">
    <text evidence="1">Belongs to the TIP41 family.</text>
</comment>
<keyword evidence="4" id="KW-1185">Reference proteome</keyword>
<dbReference type="GO" id="GO:0031929">
    <property type="term" value="P:TOR signaling"/>
    <property type="evidence" value="ECO:0007669"/>
    <property type="project" value="TreeGrafter"/>
</dbReference>